<dbReference type="EMBL" id="JAFLEQ010000017">
    <property type="protein sequence ID" value="MBN9645118.1"/>
    <property type="molecule type" value="Genomic_DNA"/>
</dbReference>
<dbReference type="GO" id="GO:0016740">
    <property type="term" value="F:transferase activity"/>
    <property type="evidence" value="ECO:0007669"/>
    <property type="project" value="UniProtKB-KW"/>
</dbReference>
<gene>
    <name evidence="2" type="ORF">JZY06_10935</name>
</gene>
<proteinExistence type="predicted"/>
<keyword evidence="1" id="KW-0808">Transferase</keyword>
<comment type="caution">
    <text evidence="2">The sequence shown here is derived from an EMBL/GenBank/DDBJ whole genome shotgun (WGS) entry which is preliminary data.</text>
</comment>
<protein>
    <submittedName>
        <fullName evidence="2">Acetyl-CoA acetyltransferase</fullName>
    </submittedName>
</protein>
<dbReference type="Proteomes" id="UP000664332">
    <property type="component" value="Unassembled WGS sequence"/>
</dbReference>
<organism evidence="2 3">
    <name type="scientific">Corynebacterium mendelii</name>
    <dbReference type="NCBI Taxonomy" id="2765362"/>
    <lineage>
        <taxon>Bacteria</taxon>
        <taxon>Bacillati</taxon>
        <taxon>Actinomycetota</taxon>
        <taxon>Actinomycetes</taxon>
        <taxon>Mycobacteriales</taxon>
        <taxon>Corynebacteriaceae</taxon>
        <taxon>Corynebacterium</taxon>
    </lineage>
</organism>
<name>A0A939E1S2_9CORY</name>
<accession>A0A939E1S2</accession>
<evidence type="ECO:0000256" key="1">
    <source>
        <dbReference type="ARBA" id="ARBA00022679"/>
    </source>
</evidence>
<dbReference type="InterPro" id="IPR036230">
    <property type="entry name" value="LeuA_allosteric_dom_sf"/>
</dbReference>
<sequence>MPGTFTSPKRFRSDDREQNKTDDPFYLHYGIRLPKQLREESVGMDWREFVSTYAPTASTTISDMHSEQLRAGMWRFSAKITTRGARGPLHSYREFTGTGPAQAVTHWLADMGRGVEILSFHQFTVFEATATFLKVTSGRRTVWVMGLGPDRDNSTAAAMSAAAQRLYA</sequence>
<evidence type="ECO:0000313" key="2">
    <source>
        <dbReference type="EMBL" id="MBN9645118.1"/>
    </source>
</evidence>
<dbReference type="SUPFAM" id="SSF110921">
    <property type="entry name" value="2-isopropylmalate synthase LeuA, allosteric (dimerisation) domain"/>
    <property type="match status" value="1"/>
</dbReference>
<dbReference type="Gene3D" id="3.30.160.270">
    <property type="match status" value="1"/>
</dbReference>
<reference evidence="2" key="1">
    <citation type="submission" date="2021-03" db="EMBL/GenBank/DDBJ databases">
        <authorList>
            <person name="Sun Q."/>
        </authorList>
    </citation>
    <scope>NUCLEOTIDE SEQUENCE</scope>
    <source>
        <strain evidence="2">CCM 8862</strain>
    </source>
</reference>
<keyword evidence="3" id="KW-1185">Reference proteome</keyword>
<evidence type="ECO:0000313" key="3">
    <source>
        <dbReference type="Proteomes" id="UP000664332"/>
    </source>
</evidence>
<dbReference type="AlphaFoldDB" id="A0A939E1S2"/>